<sequence>MIVSQSWLYKFNEETRNLAPRTTRRLGLRYPPLVMTLLFQRQNSTLLKPDSLTNSSVEQSLSEVNDCGSESPSSNGDWIQAFDILSRNVENNFETRRNLNVIWSPVRVDVLSLMKEINAVDYDNKYPGWCTGVYDLKEMVPRTVLKIFQFNSKNFLATLPSWLNTNGSRIEDEECTSFIRPTMMAHVIFRFKLAFGDKAAVLLVLPFRGLEHYVA</sequence>
<dbReference type="EMBL" id="BDQV01001544">
    <property type="protein sequence ID" value="GAY33565.1"/>
    <property type="molecule type" value="Genomic_DNA"/>
</dbReference>
<evidence type="ECO:0000313" key="1">
    <source>
        <dbReference type="EMBL" id="GAY33565.1"/>
    </source>
</evidence>
<gene>
    <name evidence="1" type="ORF">CUMW_275540</name>
</gene>
<evidence type="ECO:0000313" key="2">
    <source>
        <dbReference type="Proteomes" id="UP000236630"/>
    </source>
</evidence>
<proteinExistence type="predicted"/>
<reference evidence="1 2" key="1">
    <citation type="journal article" date="2017" name="Front. Genet.">
        <title>Draft sequencing of the heterozygous diploid genome of Satsuma (Citrus unshiu Marc.) using a hybrid assembly approach.</title>
        <authorList>
            <person name="Shimizu T."/>
            <person name="Tanizawa Y."/>
            <person name="Mochizuki T."/>
            <person name="Nagasaki H."/>
            <person name="Yoshioka T."/>
            <person name="Toyoda A."/>
            <person name="Fujiyama A."/>
            <person name="Kaminuma E."/>
            <person name="Nakamura Y."/>
        </authorList>
    </citation>
    <scope>NUCLEOTIDE SEQUENCE [LARGE SCALE GENOMIC DNA]</scope>
    <source>
        <strain evidence="2">cv. Miyagawa wase</strain>
    </source>
</reference>
<protein>
    <submittedName>
        <fullName evidence="1">Uncharacterized protein</fullName>
    </submittedName>
</protein>
<comment type="caution">
    <text evidence="1">The sequence shown here is derived from an EMBL/GenBank/DDBJ whole genome shotgun (WGS) entry which is preliminary data.</text>
</comment>
<organism evidence="1 2">
    <name type="scientific">Citrus unshiu</name>
    <name type="common">Satsuma mandarin</name>
    <name type="synonym">Citrus nobilis var. unshiu</name>
    <dbReference type="NCBI Taxonomy" id="55188"/>
    <lineage>
        <taxon>Eukaryota</taxon>
        <taxon>Viridiplantae</taxon>
        <taxon>Streptophyta</taxon>
        <taxon>Embryophyta</taxon>
        <taxon>Tracheophyta</taxon>
        <taxon>Spermatophyta</taxon>
        <taxon>Magnoliopsida</taxon>
        <taxon>eudicotyledons</taxon>
        <taxon>Gunneridae</taxon>
        <taxon>Pentapetalae</taxon>
        <taxon>rosids</taxon>
        <taxon>malvids</taxon>
        <taxon>Sapindales</taxon>
        <taxon>Rutaceae</taxon>
        <taxon>Aurantioideae</taxon>
        <taxon>Citrus</taxon>
    </lineage>
</organism>
<name>A0A2H5N1W1_CITUN</name>
<keyword evidence="2" id="KW-1185">Reference proteome</keyword>
<dbReference type="AlphaFoldDB" id="A0A2H5N1W1"/>
<dbReference type="Proteomes" id="UP000236630">
    <property type="component" value="Unassembled WGS sequence"/>
</dbReference>
<accession>A0A2H5N1W1</accession>